<reference evidence="1 2" key="1">
    <citation type="submission" date="2016-09" db="EMBL/GenBank/DDBJ databases">
        <title>Genomic evidence for plant-parasitic nematodes as the earliest Wolbachia hosts.</title>
        <authorList>
            <person name="Brown A.M."/>
            <person name="Wasala S.K."/>
            <person name="Howe D.K."/>
            <person name="Peetz A.B."/>
            <person name="Zasada I.A."/>
            <person name="Denver D.R."/>
        </authorList>
    </citation>
    <scope>NUCLEOTIDE SEQUENCE [LARGE SCALE GENOMIC DNA]</scope>
    <source>
        <strain evidence="2">wPpe</strain>
    </source>
</reference>
<name>A0A1E7QLB0_WOLPI</name>
<dbReference type="InterPro" id="IPR007479">
    <property type="entry name" value="ISC_FeS_clus_asmbl_IscsX"/>
</dbReference>
<comment type="caution">
    <text evidence="1">The sequence shown here is derived from an EMBL/GenBank/DDBJ whole genome shotgun (WGS) entry which is preliminary data.</text>
</comment>
<evidence type="ECO:0000313" key="1">
    <source>
        <dbReference type="EMBL" id="OEY87197.1"/>
    </source>
</evidence>
<dbReference type="GO" id="GO:0008198">
    <property type="term" value="F:ferrous iron binding"/>
    <property type="evidence" value="ECO:0007669"/>
    <property type="project" value="TreeGrafter"/>
</dbReference>
<dbReference type="Pfam" id="PF04384">
    <property type="entry name" value="Fe-S_assembly"/>
    <property type="match status" value="1"/>
</dbReference>
<dbReference type="Proteomes" id="UP000175679">
    <property type="component" value="Unassembled WGS sequence"/>
</dbReference>
<dbReference type="SUPFAM" id="SSF140319">
    <property type="entry name" value="IscX-like"/>
    <property type="match status" value="1"/>
</dbReference>
<accession>A0A1E7QLB0</accession>
<dbReference type="PANTHER" id="PTHR37532:SF1">
    <property type="entry name" value="PROTEIN ISCX"/>
    <property type="match status" value="1"/>
</dbReference>
<sequence>MKWLDVEDIAESLVEKFPYEDVINIKFTDLKNKIMDLEDFDDDKKRCNEKILEAVQAAWLELIK</sequence>
<dbReference type="OrthoDB" id="9800346at2"/>
<dbReference type="AlphaFoldDB" id="A0A1E7QLB0"/>
<gene>
    <name evidence="1" type="ORF">BIY23_01105</name>
</gene>
<dbReference type="PANTHER" id="PTHR37532">
    <property type="entry name" value="PROTEIN ISCX"/>
    <property type="match status" value="1"/>
</dbReference>
<dbReference type="Gene3D" id="1.10.10.600">
    <property type="entry name" value="IscX-like"/>
    <property type="match status" value="1"/>
</dbReference>
<dbReference type="InterPro" id="IPR036762">
    <property type="entry name" value="IscX-like_sf"/>
</dbReference>
<dbReference type="RefSeq" id="WP_070064850.1">
    <property type="nucleotide sequence ID" value="NZ_MJMG01000001.1"/>
</dbReference>
<dbReference type="GO" id="GO:0005829">
    <property type="term" value="C:cytosol"/>
    <property type="evidence" value="ECO:0007669"/>
    <property type="project" value="TreeGrafter"/>
</dbReference>
<proteinExistence type="predicted"/>
<dbReference type="GO" id="GO:0016226">
    <property type="term" value="P:iron-sulfur cluster assembly"/>
    <property type="evidence" value="ECO:0007669"/>
    <property type="project" value="UniProtKB-UniRule"/>
</dbReference>
<protein>
    <submittedName>
        <fullName evidence="1">Fe-S assembly protein IscX</fullName>
    </submittedName>
</protein>
<keyword evidence="2" id="KW-1185">Reference proteome</keyword>
<evidence type="ECO:0000313" key="2">
    <source>
        <dbReference type="Proteomes" id="UP000175679"/>
    </source>
</evidence>
<dbReference type="NCBIfam" id="TIGR03412">
    <property type="entry name" value="iscX_yfhJ"/>
    <property type="match status" value="1"/>
</dbReference>
<dbReference type="EMBL" id="MJMG01000001">
    <property type="protein sequence ID" value="OEY87197.1"/>
    <property type="molecule type" value="Genomic_DNA"/>
</dbReference>
<organism evidence="1 2">
    <name type="scientific">Wolbachia pipientis</name>
    <dbReference type="NCBI Taxonomy" id="955"/>
    <lineage>
        <taxon>Bacteria</taxon>
        <taxon>Pseudomonadati</taxon>
        <taxon>Pseudomonadota</taxon>
        <taxon>Alphaproteobacteria</taxon>
        <taxon>Rickettsiales</taxon>
        <taxon>Anaplasmataceae</taxon>
        <taxon>Wolbachieae</taxon>
        <taxon>Wolbachia</taxon>
    </lineage>
</organism>
<dbReference type="PIRSF" id="PIRSF039003">
    <property type="entry name" value="IscX"/>
    <property type="match status" value="1"/>
</dbReference>